<gene>
    <name evidence="1" type="ORF">G9470_20340</name>
</gene>
<dbReference type="Proteomes" id="UP000539052">
    <property type="component" value="Unassembled WGS sequence"/>
</dbReference>
<name>A0ABX1VUN0_9FIRM</name>
<evidence type="ECO:0000313" key="2">
    <source>
        <dbReference type="Proteomes" id="UP000539052"/>
    </source>
</evidence>
<dbReference type="EMBL" id="JAAOXG010000048">
    <property type="protein sequence ID" value="NNJ32118.1"/>
    <property type="molecule type" value="Genomic_DNA"/>
</dbReference>
<dbReference type="GO" id="GO:0005524">
    <property type="term" value="F:ATP binding"/>
    <property type="evidence" value="ECO:0007669"/>
    <property type="project" value="UniProtKB-KW"/>
</dbReference>
<protein>
    <submittedName>
        <fullName evidence="1">ATP-binding protein</fullName>
    </submittedName>
</protein>
<keyword evidence="2" id="KW-1185">Reference proteome</keyword>
<comment type="caution">
    <text evidence="1">The sequence shown here is derived from an EMBL/GenBank/DDBJ whole genome shotgun (WGS) entry which is preliminary data.</text>
</comment>
<organism evidence="1 2">
    <name type="scientific">Lacrimispora defluvii</name>
    <dbReference type="NCBI Taxonomy" id="2719233"/>
    <lineage>
        <taxon>Bacteria</taxon>
        <taxon>Bacillati</taxon>
        <taxon>Bacillota</taxon>
        <taxon>Clostridia</taxon>
        <taxon>Lachnospirales</taxon>
        <taxon>Lachnospiraceae</taxon>
        <taxon>Lacrimispora</taxon>
    </lineage>
</organism>
<sequence>MFNSLRLNMNNPQHVKINEILCSIDKDVCKSKNQFIIDAIEFYIDNFGKQILVKEDSDIRYVTSDDLDDIKQELMEAAMTEARREVIRVLGTAVSGRGMGELVTRTEIAPTAPEKEEPVDDEVVSGLATSWMPEM</sequence>
<evidence type="ECO:0000313" key="1">
    <source>
        <dbReference type="EMBL" id="NNJ32118.1"/>
    </source>
</evidence>
<reference evidence="1 2" key="1">
    <citation type="submission" date="2020-03" db="EMBL/GenBank/DDBJ databases">
        <title>Genome Sequence of industrial isolate, B5A.</title>
        <authorList>
            <person name="Sharma S."/>
            <person name="Patil P.B."/>
            <person name="Korpole S."/>
        </authorList>
    </citation>
    <scope>NUCLEOTIDE SEQUENCE [LARGE SCALE GENOMIC DNA]</scope>
    <source>
        <strain evidence="1 2">PI-S10-B5A</strain>
    </source>
</reference>
<proteinExistence type="predicted"/>
<keyword evidence="1" id="KW-0547">Nucleotide-binding</keyword>
<keyword evidence="1" id="KW-0067">ATP-binding</keyword>
<accession>A0ABX1VUN0</accession>